<dbReference type="OrthoDB" id="4240at2157"/>
<sequence length="470" mass="51982">MDYDVAIIGGGPAGLFAAYEMSNAMQKDGELKVILIDKGVKASRRSCPLLTPKEKCTFCTPCHINYGLGGAGTFSSGIINLRPDIGGELHEIMRSWERAQEMVNYIDEVFVKFGAPKDRLFRPNEERVKEVQRKAAKVGAEFVPIVQRHIGTDKSPLVIENLTNYVEKSGIKISELTEVNQIEKRGTSFNIKTTKGEIEARTVLVAPGRSGAKWFYDQAKRLGVDMVSGPLDIGVRVEMESFVMEDLTSAVWDPKVIMYTRKYDDKVRTFCVNPGGFIMKEVYDDGTIGVNGETYVDKKSNNTNFAFLATVKLSDPLEDTIEYGKSVARLMTRLGGEKPILQRLIDFEKGRRSTWERISRSTVKPTLKDVTPGDISMGLPYRVVTDLIEGLERLDNMASGIYSSNTLLYAPEIKYYSMRAIVDSNMETVVDNLYAAGDGAGLSRGINIAAATGVLAARGILNKLGIDYNV</sequence>
<dbReference type="RefSeq" id="WP_013736627.1">
    <property type="nucleotide sequence ID" value="NC_015435.1"/>
</dbReference>
<feature type="domain" description="FAD-dependent protein C-terminal" evidence="1">
    <location>
        <begin position="258"/>
        <end position="413"/>
    </location>
</feature>
<dbReference type="PANTHER" id="PTHR43106:SF1">
    <property type="entry name" value="DEHYDROGENASE-RELATED"/>
    <property type="match status" value="1"/>
</dbReference>
<dbReference type="AlphaFoldDB" id="F4G3C7"/>
<reference evidence="2 3" key="1">
    <citation type="journal article" date="2011" name="J. Bacteriol.">
        <title>Complete genome sequence of Metallosphaera cuprina, a metal sulfide-oxidizing archaeon from a hot spring.</title>
        <authorList>
            <person name="Liu L.J."/>
            <person name="You X.Y."/>
            <person name="Zheng H."/>
            <person name="Wang S."/>
            <person name="Jiang C.Y."/>
            <person name="Liu S.J."/>
        </authorList>
    </citation>
    <scope>NUCLEOTIDE SEQUENCE [LARGE SCALE GENOMIC DNA]</scope>
    <source>
        <strain evidence="2 3">Ar-4</strain>
    </source>
</reference>
<gene>
    <name evidence="2" type="ordered locus">Mcup_0014</name>
</gene>
<dbReference type="HOGENOM" id="CLU_046973_1_0_2"/>
<dbReference type="Proteomes" id="UP000007812">
    <property type="component" value="Chromosome"/>
</dbReference>
<dbReference type="Pfam" id="PF21688">
    <property type="entry name" value="FAD-depend_C"/>
    <property type="match status" value="1"/>
</dbReference>
<dbReference type="Gene3D" id="3.50.50.60">
    <property type="entry name" value="FAD/NAD(P)-binding domain"/>
    <property type="match status" value="2"/>
</dbReference>
<dbReference type="PATRIC" id="fig|1006006.8.peg.14"/>
<evidence type="ECO:0000259" key="1">
    <source>
        <dbReference type="Pfam" id="PF21688"/>
    </source>
</evidence>
<dbReference type="PIRSF" id="PIRSF038984">
    <property type="entry name" value="FAD_binding_protein"/>
    <property type="match status" value="1"/>
</dbReference>
<dbReference type="KEGG" id="mcn:Mcup_0014"/>
<dbReference type="InterPro" id="IPR036188">
    <property type="entry name" value="FAD/NAD-bd_sf"/>
</dbReference>
<evidence type="ECO:0000313" key="3">
    <source>
        <dbReference type="Proteomes" id="UP000007812"/>
    </source>
</evidence>
<evidence type="ECO:0000313" key="2">
    <source>
        <dbReference type="EMBL" id="AEB94125.1"/>
    </source>
</evidence>
<dbReference type="GeneID" id="10492211"/>
<dbReference type="STRING" id="1006006.Mcup_0014"/>
<proteinExistence type="predicted"/>
<dbReference type="SUPFAM" id="SSF51905">
    <property type="entry name" value="FAD/NAD(P)-binding domain"/>
    <property type="match status" value="1"/>
</dbReference>
<keyword evidence="3" id="KW-1185">Reference proteome</keyword>
<name>F4G3C7_METCR</name>
<protein>
    <submittedName>
        <fullName evidence="2">FAD dependent oxidoreductase</fullName>
    </submittedName>
</protein>
<dbReference type="eggNOG" id="arCOG02231">
    <property type="taxonomic scope" value="Archaea"/>
</dbReference>
<dbReference type="InterPro" id="IPR028348">
    <property type="entry name" value="FAD-binding_protein"/>
</dbReference>
<organism evidence="2 3">
    <name type="scientific">Metallosphaera cuprina (strain Ar-4)</name>
    <dbReference type="NCBI Taxonomy" id="1006006"/>
    <lineage>
        <taxon>Archaea</taxon>
        <taxon>Thermoproteota</taxon>
        <taxon>Thermoprotei</taxon>
        <taxon>Sulfolobales</taxon>
        <taxon>Sulfolobaceae</taxon>
        <taxon>Metallosphaera</taxon>
    </lineage>
</organism>
<dbReference type="PANTHER" id="PTHR43106">
    <property type="entry name" value="DEHYDROGENASE-RELATED"/>
    <property type="match status" value="1"/>
</dbReference>
<dbReference type="PRINTS" id="PR00368">
    <property type="entry name" value="FADPNR"/>
</dbReference>
<accession>F4G3C7</accession>
<dbReference type="EMBL" id="CP002656">
    <property type="protein sequence ID" value="AEB94125.1"/>
    <property type="molecule type" value="Genomic_DNA"/>
</dbReference>
<dbReference type="InterPro" id="IPR049516">
    <property type="entry name" value="FAD-depend_C"/>
</dbReference>